<reference evidence="1 2" key="1">
    <citation type="journal article" date="2017" name="Front. Microbiol.">
        <title>Comparative Genomic Analysis of the Class Epsilonproteobacteria and Proposed Reclassification to Epsilonbacteraeota (phyl. nov.).</title>
        <authorList>
            <person name="Waite D.W."/>
            <person name="Vanwonterghem I."/>
            <person name="Rinke C."/>
            <person name="Parks D.H."/>
            <person name="Zhang Y."/>
            <person name="Takai K."/>
            <person name="Sievert S.M."/>
            <person name="Simon J."/>
            <person name="Campbell B.J."/>
            <person name="Hanson T.E."/>
            <person name="Woyke T."/>
            <person name="Klotz M.G."/>
            <person name="Hugenholtz P."/>
        </authorList>
    </citation>
    <scope>NUCLEOTIDE SEQUENCE [LARGE SCALE GENOMIC DNA]</scope>
    <source>
        <strain evidence="1">UBA12443</strain>
    </source>
</reference>
<evidence type="ECO:0000313" key="2">
    <source>
        <dbReference type="Proteomes" id="UP000228859"/>
    </source>
</evidence>
<organism evidence="1 2">
    <name type="scientific">Sulfuricurvum kujiense</name>
    <dbReference type="NCBI Taxonomy" id="148813"/>
    <lineage>
        <taxon>Bacteria</taxon>
        <taxon>Pseudomonadati</taxon>
        <taxon>Campylobacterota</taxon>
        <taxon>Epsilonproteobacteria</taxon>
        <taxon>Campylobacterales</taxon>
        <taxon>Sulfurimonadaceae</taxon>
        <taxon>Sulfuricurvum</taxon>
    </lineage>
</organism>
<gene>
    <name evidence="1" type="ORF">CFH83_08660</name>
</gene>
<comment type="caution">
    <text evidence="1">The sequence shown here is derived from an EMBL/GenBank/DDBJ whole genome shotgun (WGS) entry which is preliminary data.</text>
</comment>
<sequence>MNEQMLIELQHHISQVVGDHTAKMAMALNNYVLDTSASTAIYAIEKSTGNQLSNDEKDKILASIMSAMDGKLEMYIKQAYGAE</sequence>
<dbReference type="RefSeq" id="WP_294896007.1">
    <property type="nucleotide sequence ID" value="NZ_DLUI01000122.1"/>
</dbReference>
<name>A0A2D3W9C5_9BACT</name>
<dbReference type="Proteomes" id="UP000228859">
    <property type="component" value="Unassembled WGS sequence"/>
</dbReference>
<dbReference type="AlphaFoldDB" id="A0A2D3W9C5"/>
<accession>A0A2D3W9C5</accession>
<dbReference type="EMBL" id="DLUI01000122">
    <property type="protein sequence ID" value="DAB37932.1"/>
    <property type="molecule type" value="Genomic_DNA"/>
</dbReference>
<proteinExistence type="predicted"/>
<protein>
    <submittedName>
        <fullName evidence="1">Uncharacterized protein</fullName>
    </submittedName>
</protein>
<evidence type="ECO:0000313" key="1">
    <source>
        <dbReference type="EMBL" id="DAB37932.1"/>
    </source>
</evidence>